<dbReference type="AlphaFoldDB" id="A0A1X6PEB2"/>
<feature type="region of interest" description="Disordered" evidence="1">
    <location>
        <begin position="1"/>
        <end position="162"/>
    </location>
</feature>
<gene>
    <name evidence="2" type="ORF">BU14_0093s0016</name>
</gene>
<evidence type="ECO:0000313" key="3">
    <source>
        <dbReference type="Proteomes" id="UP000218209"/>
    </source>
</evidence>
<evidence type="ECO:0000256" key="1">
    <source>
        <dbReference type="SAM" id="MobiDB-lite"/>
    </source>
</evidence>
<feature type="compositionally biased region" description="Polar residues" evidence="1">
    <location>
        <begin position="53"/>
        <end position="62"/>
    </location>
</feature>
<reference evidence="2 3" key="1">
    <citation type="submission" date="2017-03" db="EMBL/GenBank/DDBJ databases">
        <title>WGS assembly of Porphyra umbilicalis.</title>
        <authorList>
            <person name="Brawley S.H."/>
            <person name="Blouin N.A."/>
            <person name="Ficko-Blean E."/>
            <person name="Wheeler G.L."/>
            <person name="Lohr M."/>
            <person name="Goodson H.V."/>
            <person name="Jenkins J.W."/>
            <person name="Blaby-Haas C.E."/>
            <person name="Helliwell K.E."/>
            <person name="Chan C."/>
            <person name="Marriage T."/>
            <person name="Bhattacharya D."/>
            <person name="Klein A.S."/>
            <person name="Badis Y."/>
            <person name="Brodie J."/>
            <person name="Cao Y."/>
            <person name="Collen J."/>
            <person name="Dittami S.M."/>
            <person name="Gachon C.M."/>
            <person name="Green B.R."/>
            <person name="Karpowicz S."/>
            <person name="Kim J.W."/>
            <person name="Kudahl U."/>
            <person name="Lin S."/>
            <person name="Michel G."/>
            <person name="Mittag M."/>
            <person name="Olson B.J."/>
            <person name="Pangilinan J."/>
            <person name="Peng Y."/>
            <person name="Qiu H."/>
            <person name="Shu S."/>
            <person name="Singer J.T."/>
            <person name="Smith A.G."/>
            <person name="Sprecher B.N."/>
            <person name="Wagner V."/>
            <person name="Wang W."/>
            <person name="Wang Z.-Y."/>
            <person name="Yan J."/>
            <person name="Yarish C."/>
            <person name="Zoeuner-Riek S."/>
            <person name="Zhuang Y."/>
            <person name="Zou Y."/>
            <person name="Lindquist E.A."/>
            <person name="Grimwood J."/>
            <person name="Barry K."/>
            <person name="Rokhsar D.S."/>
            <person name="Schmutz J."/>
            <person name="Stiller J.W."/>
            <person name="Grossman A.R."/>
            <person name="Prochnik S.E."/>
        </authorList>
    </citation>
    <scope>NUCLEOTIDE SEQUENCE [LARGE SCALE GENOMIC DNA]</scope>
    <source>
        <strain evidence="2">4086291</strain>
    </source>
</reference>
<proteinExistence type="predicted"/>
<dbReference type="EMBL" id="KV918800">
    <property type="protein sequence ID" value="OSX78973.1"/>
    <property type="molecule type" value="Genomic_DNA"/>
</dbReference>
<keyword evidence="3" id="KW-1185">Reference proteome</keyword>
<feature type="compositionally biased region" description="Low complexity" evidence="1">
    <location>
        <begin position="137"/>
        <end position="158"/>
    </location>
</feature>
<protein>
    <submittedName>
        <fullName evidence="2">Uncharacterized protein</fullName>
    </submittedName>
</protein>
<organism evidence="2 3">
    <name type="scientific">Porphyra umbilicalis</name>
    <name type="common">Purple laver</name>
    <name type="synonym">Red alga</name>
    <dbReference type="NCBI Taxonomy" id="2786"/>
    <lineage>
        <taxon>Eukaryota</taxon>
        <taxon>Rhodophyta</taxon>
        <taxon>Bangiophyceae</taxon>
        <taxon>Bangiales</taxon>
        <taxon>Bangiaceae</taxon>
        <taxon>Porphyra</taxon>
    </lineage>
</organism>
<evidence type="ECO:0000313" key="2">
    <source>
        <dbReference type="EMBL" id="OSX78973.1"/>
    </source>
</evidence>
<sequence>MRPLAAAYCGGEDPCRIPASNKQPSVPQGAMSRSYGRGQSRRDVPQVEVEVYESSQDSTDATSAPLGPLTTSATVTVTDGGRPAGDRRGPALSAPVRSTSSEPSPLYAAGDAADSPPPDSPGQWELFQDFMGGGSCGSSDASSTSSQSSSSSSSAGDSSDYDGELELGAAQPCFRTQEQFFGFLLRGCQAHFTEDGYNILRSFHDQGRPAAQALPSASTVRGKITSRALQVGGLPVEVSTSPAFTYVLPSSHVRRDLSFEDTFAKFHAAEYAADQRDEAQRGSIQEYYDTPLFQNRAAWLLSDNKFSSFVLCGRLVRIGDRLDVELRNGSVVADLVVSEAFFAGADQGLQPDDGVHAGDLVVRCEQWGCEAGLVVARHWCPSTLDTLVWIESEQTVAQPAKKVDVSHATVDGSVRGGGPSTAGGGDRERRSIFGVDKDGVPTVTVSMAFYIDGFTLADGVYMLYPGFRAEDRVSRHAVRVISIVNKGIDSDEVLKAITGDLVKGATEGWLVADWEGRPVRALADVACFIGDYVQVSKSCRLRGHNAIAPCTLCGYTKGTGDTGVYGGGGSSVDAELVRTAARTEAVLRAVRALRETGRA</sequence>
<dbReference type="Proteomes" id="UP000218209">
    <property type="component" value="Unassembled WGS sequence"/>
</dbReference>
<name>A0A1X6PEB2_PORUM</name>
<accession>A0A1X6PEB2</accession>